<evidence type="ECO:0000256" key="1">
    <source>
        <dbReference type="SAM" id="MobiDB-lite"/>
    </source>
</evidence>
<feature type="compositionally biased region" description="Basic and acidic residues" evidence="1">
    <location>
        <begin position="38"/>
        <end position="48"/>
    </location>
</feature>
<feature type="region of interest" description="Disordered" evidence="1">
    <location>
        <begin position="1"/>
        <end position="61"/>
    </location>
</feature>
<protein>
    <submittedName>
        <fullName evidence="2">Plant-specific domain TIGR01615 family protein</fullName>
    </submittedName>
</protein>
<gene>
    <name evidence="2" type="ORF">ZEAMMB73_Zm00001d007820</name>
</gene>
<dbReference type="EMBL" id="CM007648">
    <property type="protein sequence ID" value="ONM27671.1"/>
    <property type="molecule type" value="Genomic_DNA"/>
</dbReference>
<accession>A0A1D6F943</accession>
<organism evidence="2">
    <name type="scientific">Zea mays</name>
    <name type="common">Maize</name>
    <dbReference type="NCBI Taxonomy" id="4577"/>
    <lineage>
        <taxon>Eukaryota</taxon>
        <taxon>Viridiplantae</taxon>
        <taxon>Streptophyta</taxon>
        <taxon>Embryophyta</taxon>
        <taxon>Tracheophyta</taxon>
        <taxon>Spermatophyta</taxon>
        <taxon>Magnoliopsida</taxon>
        <taxon>Liliopsida</taxon>
        <taxon>Poales</taxon>
        <taxon>Poaceae</taxon>
        <taxon>PACMAD clade</taxon>
        <taxon>Panicoideae</taxon>
        <taxon>Andropogonodae</taxon>
        <taxon>Andropogoneae</taxon>
        <taxon>Tripsacinae</taxon>
        <taxon>Zea</taxon>
    </lineage>
</organism>
<dbReference type="AlphaFoldDB" id="A0A1D6F943"/>
<sequence>MTFLFPAKNQQGTMEGRPSAPARVSMFRRHSWRRRRRGGQEGHGHGVADADAVACGRARGG</sequence>
<proteinExistence type="predicted"/>
<reference evidence="2" key="1">
    <citation type="submission" date="2015-12" db="EMBL/GenBank/DDBJ databases">
        <title>Update maize B73 reference genome by single molecule sequencing technologies.</title>
        <authorList>
            <consortium name="Maize Genome Sequencing Project"/>
            <person name="Ware D."/>
        </authorList>
    </citation>
    <scope>NUCLEOTIDE SEQUENCE [LARGE SCALE GENOMIC DNA]</scope>
    <source>
        <tissue evidence="2">Seedling</tissue>
    </source>
</reference>
<name>A0A1D6F943_MAIZE</name>
<feature type="compositionally biased region" description="Basic residues" evidence="1">
    <location>
        <begin position="26"/>
        <end position="37"/>
    </location>
</feature>
<evidence type="ECO:0000313" key="2">
    <source>
        <dbReference type="EMBL" id="ONM27671.1"/>
    </source>
</evidence>